<dbReference type="EMBL" id="AAPH01000010">
    <property type="protein sequence ID" value="EAS43474.1"/>
    <property type="molecule type" value="Genomic_DNA"/>
</dbReference>
<organism evidence="1 2">
    <name type="scientific">Photobacterium profundum 3TCK</name>
    <dbReference type="NCBI Taxonomy" id="314280"/>
    <lineage>
        <taxon>Bacteria</taxon>
        <taxon>Pseudomonadati</taxon>
        <taxon>Pseudomonadota</taxon>
        <taxon>Gammaproteobacteria</taxon>
        <taxon>Vibrionales</taxon>
        <taxon>Vibrionaceae</taxon>
        <taxon>Photobacterium</taxon>
    </lineage>
</organism>
<reference evidence="1 2" key="1">
    <citation type="submission" date="2006-03" db="EMBL/GenBank/DDBJ databases">
        <authorList>
            <person name="Bartlett D.H."/>
            <person name="Valle G."/>
            <person name="Lauro F.M."/>
            <person name="Vezzi A."/>
            <person name="Simonato F."/>
            <person name="Eloe E."/>
            <person name="Vitulo N."/>
            <person name="Stratton T.K."/>
            <person name="D'angelo M."/>
            <person name="Ferriera S."/>
            <person name="Johnson J."/>
            <person name="Kravitz S."/>
            <person name="Beeson K."/>
            <person name="Sutton G."/>
            <person name="Rogers Y."/>
            <person name="Friedman R."/>
            <person name="Frazier M."/>
            <person name="Venter J.C."/>
        </authorList>
    </citation>
    <scope>NUCLEOTIDE SEQUENCE [LARGE SCALE GENOMIC DNA]</scope>
    <source>
        <strain evidence="1 2">3TCK</strain>
    </source>
</reference>
<comment type="caution">
    <text evidence="1">The sequence shown here is derived from an EMBL/GenBank/DDBJ whole genome shotgun (WGS) entry which is preliminary data.</text>
</comment>
<evidence type="ECO:0000313" key="2">
    <source>
        <dbReference type="Proteomes" id="UP000003789"/>
    </source>
</evidence>
<proteinExistence type="predicted"/>
<name>Q1Z4Z7_9GAMM</name>
<dbReference type="HOGENOM" id="CLU_3171421_0_0_6"/>
<accession>Q1Z4Z7</accession>
<evidence type="ECO:0000313" key="1">
    <source>
        <dbReference type="EMBL" id="EAS43474.1"/>
    </source>
</evidence>
<protein>
    <submittedName>
        <fullName evidence="1">Uncharacterized protein</fullName>
    </submittedName>
</protein>
<dbReference type="Proteomes" id="UP000003789">
    <property type="component" value="Unassembled WGS sequence"/>
</dbReference>
<dbReference type="AlphaFoldDB" id="Q1Z4Z7"/>
<sequence length="47" mass="5470">MQVKMESAVVSRRVECEIEALAVRVKMLFKHPPLFAYDMMKGEEVLE</sequence>
<gene>
    <name evidence="1" type="ORF">P3TCK_01419</name>
</gene>